<organism evidence="5 6">
    <name type="scientific">Streptomyces albipurpureus</name>
    <dbReference type="NCBI Taxonomy" id="2897419"/>
    <lineage>
        <taxon>Bacteria</taxon>
        <taxon>Bacillati</taxon>
        <taxon>Actinomycetota</taxon>
        <taxon>Actinomycetes</taxon>
        <taxon>Kitasatosporales</taxon>
        <taxon>Streptomycetaceae</taxon>
        <taxon>Streptomyces</taxon>
    </lineage>
</organism>
<name>A0ABT0UG52_9ACTN</name>
<dbReference type="Pfam" id="PF00392">
    <property type="entry name" value="GntR"/>
    <property type="match status" value="1"/>
</dbReference>
<dbReference type="Gene3D" id="1.10.10.10">
    <property type="entry name" value="Winged helix-like DNA-binding domain superfamily/Winged helix DNA-binding domain"/>
    <property type="match status" value="1"/>
</dbReference>
<evidence type="ECO:0000256" key="1">
    <source>
        <dbReference type="ARBA" id="ARBA00023015"/>
    </source>
</evidence>
<dbReference type="SUPFAM" id="SSF46785">
    <property type="entry name" value="Winged helix' DNA-binding domain"/>
    <property type="match status" value="1"/>
</dbReference>
<dbReference type="InterPro" id="IPR000524">
    <property type="entry name" value="Tscrpt_reg_HTH_GntR"/>
</dbReference>
<sequence length="262" mass="28319">MTKTSGYGRALAGEASDMWGASSARGLHGHVLESLGRRITLGALPPNHQVVPEELAEQFGVSRTVVRDALRMLEGKGLIAARPRTGTRVRPRSDWDALDSDVIRWRAAGPDSASQFEELLDVRGAIEPLAARKASVVDDPDTQAMEAALDDMAAAVRKQDWDDFTEADVAFHRSLLHASGSLVIDRFAEPIEAAIRVRHSLHLVPDVLTTEVLDSHRAILDAIVARDGARAELASRRIVDVAGAETIDSLVARSNDDARSTP</sequence>
<feature type="domain" description="HTH gntR-type" evidence="4">
    <location>
        <begin position="25"/>
        <end position="92"/>
    </location>
</feature>
<accession>A0ABT0UG52</accession>
<evidence type="ECO:0000256" key="3">
    <source>
        <dbReference type="ARBA" id="ARBA00023163"/>
    </source>
</evidence>
<evidence type="ECO:0000259" key="4">
    <source>
        <dbReference type="PROSITE" id="PS50949"/>
    </source>
</evidence>
<dbReference type="Gene3D" id="1.20.120.530">
    <property type="entry name" value="GntR ligand-binding domain-like"/>
    <property type="match status" value="1"/>
</dbReference>
<protein>
    <submittedName>
        <fullName evidence="5">FadR family transcriptional regulator</fullName>
    </submittedName>
</protein>
<dbReference type="InterPro" id="IPR036388">
    <property type="entry name" value="WH-like_DNA-bd_sf"/>
</dbReference>
<dbReference type="PROSITE" id="PS50949">
    <property type="entry name" value="HTH_GNTR"/>
    <property type="match status" value="1"/>
</dbReference>
<evidence type="ECO:0000313" key="5">
    <source>
        <dbReference type="EMBL" id="MCM2387612.1"/>
    </source>
</evidence>
<dbReference type="Proteomes" id="UP001431429">
    <property type="component" value="Unassembled WGS sequence"/>
</dbReference>
<dbReference type="SMART" id="SM00895">
    <property type="entry name" value="FCD"/>
    <property type="match status" value="1"/>
</dbReference>
<proteinExistence type="predicted"/>
<dbReference type="EMBL" id="JAMQAW010000004">
    <property type="protein sequence ID" value="MCM2387612.1"/>
    <property type="molecule type" value="Genomic_DNA"/>
</dbReference>
<comment type="caution">
    <text evidence="5">The sequence shown here is derived from an EMBL/GenBank/DDBJ whole genome shotgun (WGS) entry which is preliminary data.</text>
</comment>
<dbReference type="RefSeq" id="WP_250917979.1">
    <property type="nucleotide sequence ID" value="NZ_JAMQAW010000004.1"/>
</dbReference>
<dbReference type="InterPro" id="IPR036390">
    <property type="entry name" value="WH_DNA-bd_sf"/>
</dbReference>
<dbReference type="PANTHER" id="PTHR43537">
    <property type="entry name" value="TRANSCRIPTIONAL REGULATOR, GNTR FAMILY"/>
    <property type="match status" value="1"/>
</dbReference>
<dbReference type="PRINTS" id="PR00035">
    <property type="entry name" value="HTHGNTR"/>
</dbReference>
<dbReference type="CDD" id="cd07377">
    <property type="entry name" value="WHTH_GntR"/>
    <property type="match status" value="1"/>
</dbReference>
<dbReference type="SMART" id="SM00345">
    <property type="entry name" value="HTH_GNTR"/>
    <property type="match status" value="1"/>
</dbReference>
<evidence type="ECO:0000313" key="6">
    <source>
        <dbReference type="Proteomes" id="UP001431429"/>
    </source>
</evidence>
<dbReference type="PANTHER" id="PTHR43537:SF44">
    <property type="entry name" value="GNTR FAMILY REGULATORY PROTEIN"/>
    <property type="match status" value="1"/>
</dbReference>
<evidence type="ECO:0000256" key="2">
    <source>
        <dbReference type="ARBA" id="ARBA00023125"/>
    </source>
</evidence>
<keyword evidence="6" id="KW-1185">Reference proteome</keyword>
<dbReference type="InterPro" id="IPR008920">
    <property type="entry name" value="TF_FadR/GntR_C"/>
</dbReference>
<keyword evidence="2" id="KW-0238">DNA-binding</keyword>
<dbReference type="InterPro" id="IPR011711">
    <property type="entry name" value="GntR_C"/>
</dbReference>
<reference evidence="5" key="1">
    <citation type="submission" date="2022-06" db="EMBL/GenBank/DDBJ databases">
        <title>Genome public.</title>
        <authorList>
            <person name="Sun Q."/>
        </authorList>
    </citation>
    <scope>NUCLEOTIDE SEQUENCE</scope>
    <source>
        <strain evidence="5">CWNU-1</strain>
    </source>
</reference>
<dbReference type="Pfam" id="PF07729">
    <property type="entry name" value="FCD"/>
    <property type="match status" value="1"/>
</dbReference>
<dbReference type="SUPFAM" id="SSF48008">
    <property type="entry name" value="GntR ligand-binding domain-like"/>
    <property type="match status" value="1"/>
</dbReference>
<gene>
    <name evidence="5" type="ORF">NBG84_04675</name>
</gene>
<keyword evidence="3" id="KW-0804">Transcription</keyword>
<keyword evidence="1" id="KW-0805">Transcription regulation</keyword>